<evidence type="ECO:0000313" key="2">
    <source>
        <dbReference type="Proteomes" id="UP000479710"/>
    </source>
</evidence>
<gene>
    <name evidence="1" type="ORF">E2562_031643</name>
</gene>
<protein>
    <submittedName>
        <fullName evidence="1">Uncharacterized protein</fullName>
    </submittedName>
</protein>
<evidence type="ECO:0000313" key="1">
    <source>
        <dbReference type="EMBL" id="KAF0909141.1"/>
    </source>
</evidence>
<name>A0A6G1D9P4_9ORYZ</name>
<accession>A0A6G1D9P4</accession>
<sequence>MSGRVVGRSGGNGQRLMLAPSVNLIQPSRPATARGFSEFGSGEFYSKDVWQEGVVDEVLFGSSSDGMEETNQVLQSRVTCSRSKFSAPVKIFAREQAVEPRSKAFGSYFWALTGKDSSEEGEEAGVEEKEEGVGVLDQDEDEFVHKVLAEGFSVDEML</sequence>
<proteinExistence type="predicted"/>
<dbReference type="AlphaFoldDB" id="A0A6G1D9P4"/>
<dbReference type="Proteomes" id="UP000479710">
    <property type="component" value="Unassembled WGS sequence"/>
</dbReference>
<reference evidence="1 2" key="1">
    <citation type="submission" date="2019-11" db="EMBL/GenBank/DDBJ databases">
        <title>Whole genome sequence of Oryza granulata.</title>
        <authorList>
            <person name="Li W."/>
        </authorList>
    </citation>
    <scope>NUCLEOTIDE SEQUENCE [LARGE SCALE GENOMIC DNA]</scope>
    <source>
        <strain evidence="2">cv. Menghai</strain>
        <tissue evidence="1">Leaf</tissue>
    </source>
</reference>
<keyword evidence="2" id="KW-1185">Reference proteome</keyword>
<dbReference type="EMBL" id="SPHZ02000007">
    <property type="protein sequence ID" value="KAF0909141.1"/>
    <property type="molecule type" value="Genomic_DNA"/>
</dbReference>
<comment type="caution">
    <text evidence="1">The sequence shown here is derived from an EMBL/GenBank/DDBJ whole genome shotgun (WGS) entry which is preliminary data.</text>
</comment>
<organism evidence="1 2">
    <name type="scientific">Oryza meyeriana var. granulata</name>
    <dbReference type="NCBI Taxonomy" id="110450"/>
    <lineage>
        <taxon>Eukaryota</taxon>
        <taxon>Viridiplantae</taxon>
        <taxon>Streptophyta</taxon>
        <taxon>Embryophyta</taxon>
        <taxon>Tracheophyta</taxon>
        <taxon>Spermatophyta</taxon>
        <taxon>Magnoliopsida</taxon>
        <taxon>Liliopsida</taxon>
        <taxon>Poales</taxon>
        <taxon>Poaceae</taxon>
        <taxon>BOP clade</taxon>
        <taxon>Oryzoideae</taxon>
        <taxon>Oryzeae</taxon>
        <taxon>Oryzinae</taxon>
        <taxon>Oryza</taxon>
        <taxon>Oryza meyeriana</taxon>
    </lineage>
</organism>